<protein>
    <submittedName>
        <fullName evidence="1">Uncharacterized protein</fullName>
    </submittedName>
</protein>
<dbReference type="EMBL" id="CM039174">
    <property type="protein sequence ID" value="KAH9754198.1"/>
    <property type="molecule type" value="Genomic_DNA"/>
</dbReference>
<evidence type="ECO:0000313" key="1">
    <source>
        <dbReference type="EMBL" id="KAH9754198.1"/>
    </source>
</evidence>
<dbReference type="Proteomes" id="UP000829398">
    <property type="component" value="Chromosome 5"/>
</dbReference>
<evidence type="ECO:0000313" key="2">
    <source>
        <dbReference type="Proteomes" id="UP000829398"/>
    </source>
</evidence>
<proteinExistence type="predicted"/>
<keyword evidence="2" id="KW-1185">Reference proteome</keyword>
<gene>
    <name evidence="1" type="ORF">KPL71_015362</name>
</gene>
<reference evidence="2" key="1">
    <citation type="journal article" date="2023" name="Hortic. Res.">
        <title>A chromosome-level phased genome enabling allele-level studies in sweet orange: a case study on citrus Huanglongbing tolerance.</title>
        <authorList>
            <person name="Wu B."/>
            <person name="Yu Q."/>
            <person name="Deng Z."/>
            <person name="Duan Y."/>
            <person name="Luo F."/>
            <person name="Gmitter F. Jr."/>
        </authorList>
    </citation>
    <scope>NUCLEOTIDE SEQUENCE [LARGE SCALE GENOMIC DNA]</scope>
    <source>
        <strain evidence="2">cv. Valencia</strain>
    </source>
</reference>
<accession>A0ACB8KIJ8</accession>
<organism evidence="1 2">
    <name type="scientific">Citrus sinensis</name>
    <name type="common">Sweet orange</name>
    <name type="synonym">Citrus aurantium var. sinensis</name>
    <dbReference type="NCBI Taxonomy" id="2711"/>
    <lineage>
        <taxon>Eukaryota</taxon>
        <taxon>Viridiplantae</taxon>
        <taxon>Streptophyta</taxon>
        <taxon>Embryophyta</taxon>
        <taxon>Tracheophyta</taxon>
        <taxon>Spermatophyta</taxon>
        <taxon>Magnoliopsida</taxon>
        <taxon>eudicotyledons</taxon>
        <taxon>Gunneridae</taxon>
        <taxon>Pentapetalae</taxon>
        <taxon>rosids</taxon>
        <taxon>malvids</taxon>
        <taxon>Sapindales</taxon>
        <taxon>Rutaceae</taxon>
        <taxon>Aurantioideae</taxon>
        <taxon>Citrus</taxon>
    </lineage>
</organism>
<name>A0ACB8KIJ8_CITSI</name>
<sequence length="343" mass="38026">MIGNVVGKVIKIDYNTESARRGKFARIAVEISLKKPLCSQFFLDGKLQNIEYENLPIICFNCGIYGHKNDDCPQSNTLKNPTESCENNVAEDNPGGGEEKSSSSEVPVNPSFGPWMIVSRKGRGRVSKEGGYTKNFNRFRDGKSEGGSRFEVLEKEETEEREIALPRNHNVSTTENEQPVTHFKYKTKSNPKTNSTMQKPSVNNAKPQYLNIEHSLSPPAPMHARALPRTLSTNHAPSTDLPVPTTVPTSLDPAKHTAIKFIPPRVEPSSLNAIIDTSQSNLRLAVPTIYFGDHDKPPDDNLAMDDNEENNPDDGNSMDDDSEYDSASVDSRASLEEKDNMEC</sequence>
<comment type="caution">
    <text evidence="1">The sequence shown here is derived from an EMBL/GenBank/DDBJ whole genome shotgun (WGS) entry which is preliminary data.</text>
</comment>